<dbReference type="SUPFAM" id="SSF50129">
    <property type="entry name" value="GroES-like"/>
    <property type="match status" value="1"/>
</dbReference>
<dbReference type="AlphaFoldDB" id="A0AAJ0GSA0"/>
<dbReference type="EMBL" id="JAUDZG010000004">
    <property type="protein sequence ID" value="KAK3305020.1"/>
    <property type="molecule type" value="Genomic_DNA"/>
</dbReference>
<dbReference type="InterPro" id="IPR011032">
    <property type="entry name" value="GroES-like_sf"/>
</dbReference>
<keyword evidence="2" id="KW-0479">Metal-binding</keyword>
<evidence type="ECO:0000259" key="5">
    <source>
        <dbReference type="Pfam" id="PF08240"/>
    </source>
</evidence>
<evidence type="ECO:0000256" key="2">
    <source>
        <dbReference type="ARBA" id="ARBA00022723"/>
    </source>
</evidence>
<dbReference type="Gene3D" id="3.40.50.720">
    <property type="entry name" value="NAD(P)-binding Rossmann-like Domain"/>
    <property type="match status" value="1"/>
</dbReference>
<comment type="cofactor">
    <cofactor evidence="1">
        <name>Zn(2+)</name>
        <dbReference type="ChEBI" id="CHEBI:29105"/>
    </cofactor>
</comment>
<reference evidence="6" key="2">
    <citation type="submission" date="2023-06" db="EMBL/GenBank/DDBJ databases">
        <authorList>
            <consortium name="Lawrence Berkeley National Laboratory"/>
            <person name="Mondo S.J."/>
            <person name="Hensen N."/>
            <person name="Bonometti L."/>
            <person name="Westerberg I."/>
            <person name="Brannstrom I.O."/>
            <person name="Guillou S."/>
            <person name="Cros-Aarteil S."/>
            <person name="Calhoun S."/>
            <person name="Haridas S."/>
            <person name="Kuo A."/>
            <person name="Pangilinan J."/>
            <person name="Riley R."/>
            <person name="Labutti K."/>
            <person name="Andreopoulos B."/>
            <person name="Lipzen A."/>
            <person name="Chen C."/>
            <person name="Yanf M."/>
            <person name="Daum C."/>
            <person name="Ng V."/>
            <person name="Clum A."/>
            <person name="Steindorff A."/>
            <person name="Ohm R."/>
            <person name="Martin F."/>
            <person name="Silar P."/>
            <person name="Natvig D."/>
            <person name="Lalanne C."/>
            <person name="Gautier V."/>
            <person name="Ament-Velasquez S.L."/>
            <person name="Kruys A."/>
            <person name="Hutchinson M.I."/>
            <person name="Powell A.J."/>
            <person name="Barry K."/>
            <person name="Miller A.N."/>
            <person name="Grigoriev I.V."/>
            <person name="Debuchy R."/>
            <person name="Gladieux P."/>
            <person name="Thoren M.H."/>
            <person name="Johannesson H."/>
        </authorList>
    </citation>
    <scope>NUCLEOTIDE SEQUENCE</scope>
    <source>
        <strain evidence="6">CBS 333.67</strain>
    </source>
</reference>
<dbReference type="Gene3D" id="3.90.180.10">
    <property type="entry name" value="Medium-chain alcohol dehydrogenases, catalytic domain"/>
    <property type="match status" value="1"/>
</dbReference>
<comment type="caution">
    <text evidence="6">The sequence shown here is derived from an EMBL/GenBank/DDBJ whole genome shotgun (WGS) entry which is preliminary data.</text>
</comment>
<dbReference type="GO" id="GO:0008270">
    <property type="term" value="F:zinc ion binding"/>
    <property type="evidence" value="ECO:0007669"/>
    <property type="project" value="InterPro"/>
</dbReference>
<keyword evidence="3" id="KW-0862">Zinc</keyword>
<dbReference type="InterPro" id="IPR036291">
    <property type="entry name" value="NAD(P)-bd_dom_sf"/>
</dbReference>
<dbReference type="PROSITE" id="PS00059">
    <property type="entry name" value="ADH_ZINC"/>
    <property type="match status" value="1"/>
</dbReference>
<evidence type="ECO:0000313" key="7">
    <source>
        <dbReference type="Proteomes" id="UP001273166"/>
    </source>
</evidence>
<evidence type="ECO:0000256" key="4">
    <source>
        <dbReference type="ARBA" id="ARBA00023002"/>
    </source>
</evidence>
<dbReference type="RefSeq" id="XP_062720800.1">
    <property type="nucleotide sequence ID" value="XM_062866931.1"/>
</dbReference>
<organism evidence="6 7">
    <name type="scientific">Chaetomium strumarium</name>
    <dbReference type="NCBI Taxonomy" id="1170767"/>
    <lineage>
        <taxon>Eukaryota</taxon>
        <taxon>Fungi</taxon>
        <taxon>Dikarya</taxon>
        <taxon>Ascomycota</taxon>
        <taxon>Pezizomycotina</taxon>
        <taxon>Sordariomycetes</taxon>
        <taxon>Sordariomycetidae</taxon>
        <taxon>Sordariales</taxon>
        <taxon>Chaetomiaceae</taxon>
        <taxon>Chaetomium</taxon>
    </lineage>
</organism>
<dbReference type="InterPro" id="IPR002328">
    <property type="entry name" value="ADH_Zn_CS"/>
</dbReference>
<dbReference type="CDD" id="cd08283">
    <property type="entry name" value="FDH_like_1"/>
    <property type="match status" value="1"/>
</dbReference>
<feature type="domain" description="Alcohol dehydrogenase-like N-terminal" evidence="5">
    <location>
        <begin position="62"/>
        <end position="193"/>
    </location>
</feature>
<sequence>MATSRAAYAAETAIGHREEHIQQDVSNYEKEGDRNEMMKALVWQGKQKVAVVDTPKPKILEDGDVILKVTGTTVCGSDLHLLHGTVIQLNKGDILGHEFCGVVDQVGPGVKKVQVGKRYVAAFQITCGECFFCKQKLSSQCERTNSNTTAKAMYGGTTAGLFGYSHFTGGFAGGQAEYVRVPLADNNLLEIPDDVPDEKALYLSDVLPTAYNAVRDTAVYPGDQVAIFGAGPVGQMAGVFAVGEGAGKVVFVDTEPRLSAIQSRWPAEHKDKLAVLDYKKLSFGVTGKETVVSKLKEMCNGGRGPDVAIECAAGEYAKGWMHWLEMSLGAETDTSEILNEMVEGVRNYGRAGITGVYVGYTNHFNIGSVMQRGIRLIGNGQAPVMKYWEGLLAKIQKGELDPTQMLSHRFRIEDADKVYYMFDNKEDNIQKVFIETKFSFPRAPGTPELTKL</sequence>
<accession>A0AAJ0GSA0</accession>
<keyword evidence="4" id="KW-0560">Oxidoreductase</keyword>
<reference evidence="6" key="1">
    <citation type="journal article" date="2023" name="Mol. Phylogenet. Evol.">
        <title>Genome-scale phylogeny and comparative genomics of the fungal order Sordariales.</title>
        <authorList>
            <person name="Hensen N."/>
            <person name="Bonometti L."/>
            <person name="Westerberg I."/>
            <person name="Brannstrom I.O."/>
            <person name="Guillou S."/>
            <person name="Cros-Aarteil S."/>
            <person name="Calhoun S."/>
            <person name="Haridas S."/>
            <person name="Kuo A."/>
            <person name="Mondo S."/>
            <person name="Pangilinan J."/>
            <person name="Riley R."/>
            <person name="LaButti K."/>
            <person name="Andreopoulos B."/>
            <person name="Lipzen A."/>
            <person name="Chen C."/>
            <person name="Yan M."/>
            <person name="Daum C."/>
            <person name="Ng V."/>
            <person name="Clum A."/>
            <person name="Steindorff A."/>
            <person name="Ohm R.A."/>
            <person name="Martin F."/>
            <person name="Silar P."/>
            <person name="Natvig D.O."/>
            <person name="Lalanne C."/>
            <person name="Gautier V."/>
            <person name="Ament-Velasquez S.L."/>
            <person name="Kruys A."/>
            <person name="Hutchinson M.I."/>
            <person name="Powell A.J."/>
            <person name="Barry K."/>
            <person name="Miller A.N."/>
            <person name="Grigoriev I.V."/>
            <person name="Debuchy R."/>
            <person name="Gladieux P."/>
            <person name="Hiltunen Thoren M."/>
            <person name="Johannesson H."/>
        </authorList>
    </citation>
    <scope>NUCLEOTIDE SEQUENCE</scope>
    <source>
        <strain evidence="6">CBS 333.67</strain>
    </source>
</reference>
<evidence type="ECO:0000256" key="1">
    <source>
        <dbReference type="ARBA" id="ARBA00001947"/>
    </source>
</evidence>
<dbReference type="PANTHER" id="PTHR42813">
    <property type="entry name" value="ZINC-TYPE ALCOHOL DEHYDROGENASE-LIKE"/>
    <property type="match status" value="1"/>
</dbReference>
<gene>
    <name evidence="6" type="ORF">B0T15DRAFT_493226</name>
</gene>
<dbReference type="PANTHER" id="PTHR42813:SF1">
    <property type="entry name" value="DEHYDROGENASE, PUTATIVE (AFU_ORTHOLOGUE AFUA_5G03930)-RELATED"/>
    <property type="match status" value="1"/>
</dbReference>
<evidence type="ECO:0000313" key="6">
    <source>
        <dbReference type="EMBL" id="KAK3305020.1"/>
    </source>
</evidence>
<protein>
    <submittedName>
        <fullName evidence="6">Chaperonin 10-like protein</fullName>
    </submittedName>
</protein>
<dbReference type="SUPFAM" id="SSF51735">
    <property type="entry name" value="NAD(P)-binding Rossmann-fold domains"/>
    <property type="match status" value="1"/>
</dbReference>
<dbReference type="GO" id="GO:0016491">
    <property type="term" value="F:oxidoreductase activity"/>
    <property type="evidence" value="ECO:0007669"/>
    <property type="project" value="UniProtKB-KW"/>
</dbReference>
<keyword evidence="7" id="KW-1185">Reference proteome</keyword>
<dbReference type="GeneID" id="87885760"/>
<proteinExistence type="predicted"/>
<evidence type="ECO:0000256" key="3">
    <source>
        <dbReference type="ARBA" id="ARBA00022833"/>
    </source>
</evidence>
<name>A0AAJ0GSA0_9PEZI</name>
<dbReference type="Proteomes" id="UP001273166">
    <property type="component" value="Unassembled WGS sequence"/>
</dbReference>
<dbReference type="InterPro" id="IPR013154">
    <property type="entry name" value="ADH-like_N"/>
</dbReference>
<dbReference type="Pfam" id="PF08240">
    <property type="entry name" value="ADH_N"/>
    <property type="match status" value="1"/>
</dbReference>